<proteinExistence type="predicted"/>
<protein>
    <submittedName>
        <fullName evidence="1">(apollo) hypothetical protein</fullName>
    </submittedName>
</protein>
<comment type="caution">
    <text evidence="1">The sequence shown here is derived from an EMBL/GenBank/DDBJ whole genome shotgun (WGS) entry which is preliminary data.</text>
</comment>
<evidence type="ECO:0000313" key="1">
    <source>
        <dbReference type="EMBL" id="CAG4992715.1"/>
    </source>
</evidence>
<dbReference type="AlphaFoldDB" id="A0A8S3WZC7"/>
<sequence>MAYSQRDYAEMHYYYGYARRNAGLAAGLYRVMLIHRGGRQPDTYPDRHLFISGRLQGLIGRQSCEGEPIDPDRVDVVLEEVARDPSKSMRAIQRRTGK</sequence>
<name>A0A8S3WZC7_PARAO</name>
<accession>A0A8S3WZC7</accession>
<evidence type="ECO:0000313" key="2">
    <source>
        <dbReference type="Proteomes" id="UP000691718"/>
    </source>
</evidence>
<keyword evidence="2" id="KW-1185">Reference proteome</keyword>
<reference evidence="1" key="1">
    <citation type="submission" date="2021-04" db="EMBL/GenBank/DDBJ databases">
        <authorList>
            <person name="Tunstrom K."/>
        </authorList>
    </citation>
    <scope>NUCLEOTIDE SEQUENCE</scope>
</reference>
<dbReference type="Proteomes" id="UP000691718">
    <property type="component" value="Unassembled WGS sequence"/>
</dbReference>
<dbReference type="EMBL" id="CAJQZP010000885">
    <property type="protein sequence ID" value="CAG4992715.1"/>
    <property type="molecule type" value="Genomic_DNA"/>
</dbReference>
<organism evidence="1 2">
    <name type="scientific">Parnassius apollo</name>
    <name type="common">Apollo butterfly</name>
    <name type="synonym">Papilio apollo</name>
    <dbReference type="NCBI Taxonomy" id="110799"/>
    <lineage>
        <taxon>Eukaryota</taxon>
        <taxon>Metazoa</taxon>
        <taxon>Ecdysozoa</taxon>
        <taxon>Arthropoda</taxon>
        <taxon>Hexapoda</taxon>
        <taxon>Insecta</taxon>
        <taxon>Pterygota</taxon>
        <taxon>Neoptera</taxon>
        <taxon>Endopterygota</taxon>
        <taxon>Lepidoptera</taxon>
        <taxon>Glossata</taxon>
        <taxon>Ditrysia</taxon>
        <taxon>Papilionoidea</taxon>
        <taxon>Papilionidae</taxon>
        <taxon>Parnassiinae</taxon>
        <taxon>Parnassini</taxon>
        <taxon>Parnassius</taxon>
        <taxon>Parnassius</taxon>
    </lineage>
</organism>
<dbReference type="OrthoDB" id="6923966at2759"/>
<gene>
    <name evidence="1" type="ORF">PAPOLLO_LOCUS12364</name>
</gene>